<keyword evidence="1" id="KW-0732">Signal</keyword>
<organism evidence="2 3">
    <name type="scientific">Podospora aff. communis PSN243</name>
    <dbReference type="NCBI Taxonomy" id="3040156"/>
    <lineage>
        <taxon>Eukaryota</taxon>
        <taxon>Fungi</taxon>
        <taxon>Dikarya</taxon>
        <taxon>Ascomycota</taxon>
        <taxon>Pezizomycotina</taxon>
        <taxon>Sordariomycetes</taxon>
        <taxon>Sordariomycetidae</taxon>
        <taxon>Sordariales</taxon>
        <taxon>Podosporaceae</taxon>
        <taxon>Podospora</taxon>
    </lineage>
</organism>
<gene>
    <name evidence="2" type="ORF">QBC34DRAFT_469830</name>
</gene>
<feature type="signal peptide" evidence="1">
    <location>
        <begin position="1"/>
        <end position="17"/>
    </location>
</feature>
<proteinExistence type="predicted"/>
<sequence>MKWSTLTLLSLLDFTLAGKWRIVGHPLTLLKYNGNRQITNAVKQAFLLARTAIEVLDAHRNDPPVQSMLNHILRNDLVEQETDIRRAKEYYAKVLRYDAEESTEPLISFNSDQDLLIYIDKSGYEVRPDNRLWIISQNLPQLTDNAQTAMDCYNLKPEDTPDGSLPQALTTRPNAYHPEYFRRREQWTKDKAAGLDVDENPPDSFGMFVAQTDKPNHMDIATWFLDQVIDPKSHAMATFDAAFLEKFDDDEFMWEFTDKGNILAIDALTADLSLPGMLLHELTHTTLGGMSYEVPADSSGDSYGHEAIGEVKAIDNADSLAMLAICMWLYKNGFWVDQEGNILRV</sequence>
<dbReference type="Proteomes" id="UP001321760">
    <property type="component" value="Unassembled WGS sequence"/>
</dbReference>
<keyword evidence="3" id="KW-1185">Reference proteome</keyword>
<name>A0AAV9GGA8_9PEZI</name>
<reference evidence="2" key="1">
    <citation type="journal article" date="2023" name="Mol. Phylogenet. Evol.">
        <title>Genome-scale phylogeny and comparative genomics of the fungal order Sordariales.</title>
        <authorList>
            <person name="Hensen N."/>
            <person name="Bonometti L."/>
            <person name="Westerberg I."/>
            <person name="Brannstrom I.O."/>
            <person name="Guillou S."/>
            <person name="Cros-Aarteil S."/>
            <person name="Calhoun S."/>
            <person name="Haridas S."/>
            <person name="Kuo A."/>
            <person name="Mondo S."/>
            <person name="Pangilinan J."/>
            <person name="Riley R."/>
            <person name="LaButti K."/>
            <person name="Andreopoulos B."/>
            <person name="Lipzen A."/>
            <person name="Chen C."/>
            <person name="Yan M."/>
            <person name="Daum C."/>
            <person name="Ng V."/>
            <person name="Clum A."/>
            <person name="Steindorff A."/>
            <person name="Ohm R.A."/>
            <person name="Martin F."/>
            <person name="Silar P."/>
            <person name="Natvig D.O."/>
            <person name="Lalanne C."/>
            <person name="Gautier V."/>
            <person name="Ament-Velasquez S.L."/>
            <person name="Kruys A."/>
            <person name="Hutchinson M.I."/>
            <person name="Powell A.J."/>
            <person name="Barry K."/>
            <person name="Miller A.N."/>
            <person name="Grigoriev I.V."/>
            <person name="Debuchy R."/>
            <person name="Gladieux P."/>
            <person name="Hiltunen Thoren M."/>
            <person name="Johannesson H."/>
        </authorList>
    </citation>
    <scope>NUCLEOTIDE SEQUENCE</scope>
    <source>
        <strain evidence="2">PSN243</strain>
    </source>
</reference>
<feature type="chain" id="PRO_5043787812" evidence="1">
    <location>
        <begin position="18"/>
        <end position="345"/>
    </location>
</feature>
<evidence type="ECO:0000256" key="1">
    <source>
        <dbReference type="SAM" id="SignalP"/>
    </source>
</evidence>
<reference evidence="2" key="2">
    <citation type="submission" date="2023-05" db="EMBL/GenBank/DDBJ databases">
        <authorList>
            <consortium name="Lawrence Berkeley National Laboratory"/>
            <person name="Steindorff A."/>
            <person name="Hensen N."/>
            <person name="Bonometti L."/>
            <person name="Westerberg I."/>
            <person name="Brannstrom I.O."/>
            <person name="Guillou S."/>
            <person name="Cros-Aarteil S."/>
            <person name="Calhoun S."/>
            <person name="Haridas S."/>
            <person name="Kuo A."/>
            <person name="Mondo S."/>
            <person name="Pangilinan J."/>
            <person name="Riley R."/>
            <person name="Labutti K."/>
            <person name="Andreopoulos B."/>
            <person name="Lipzen A."/>
            <person name="Chen C."/>
            <person name="Yanf M."/>
            <person name="Daum C."/>
            <person name="Ng V."/>
            <person name="Clum A."/>
            <person name="Ohm R."/>
            <person name="Martin F."/>
            <person name="Silar P."/>
            <person name="Natvig D."/>
            <person name="Lalanne C."/>
            <person name="Gautier V."/>
            <person name="Ament-Velasquez S.L."/>
            <person name="Kruys A."/>
            <person name="Hutchinson M.I."/>
            <person name="Powell A.J."/>
            <person name="Barry K."/>
            <person name="Miller A.N."/>
            <person name="Grigoriev I.V."/>
            <person name="Debuchy R."/>
            <person name="Gladieux P."/>
            <person name="Thoren M.H."/>
            <person name="Johannesson H."/>
        </authorList>
    </citation>
    <scope>NUCLEOTIDE SEQUENCE</scope>
    <source>
        <strain evidence="2">PSN243</strain>
    </source>
</reference>
<protein>
    <submittedName>
        <fullName evidence="2">Uncharacterized protein</fullName>
    </submittedName>
</protein>
<evidence type="ECO:0000313" key="2">
    <source>
        <dbReference type="EMBL" id="KAK4446420.1"/>
    </source>
</evidence>
<dbReference type="EMBL" id="MU865957">
    <property type="protein sequence ID" value="KAK4446420.1"/>
    <property type="molecule type" value="Genomic_DNA"/>
</dbReference>
<accession>A0AAV9GGA8</accession>
<evidence type="ECO:0000313" key="3">
    <source>
        <dbReference type="Proteomes" id="UP001321760"/>
    </source>
</evidence>
<dbReference type="AlphaFoldDB" id="A0AAV9GGA8"/>
<comment type="caution">
    <text evidence="2">The sequence shown here is derived from an EMBL/GenBank/DDBJ whole genome shotgun (WGS) entry which is preliminary data.</text>
</comment>